<evidence type="ECO:0000313" key="4">
    <source>
        <dbReference type="EMBL" id="PXY01584.1"/>
    </source>
</evidence>
<dbReference type="EMBL" id="QFLI01000003">
    <property type="protein sequence ID" value="PXY01584.1"/>
    <property type="molecule type" value="Genomic_DNA"/>
</dbReference>
<dbReference type="InterPro" id="IPR002347">
    <property type="entry name" value="SDR_fam"/>
</dbReference>
<dbReference type="PANTHER" id="PTHR42901">
    <property type="entry name" value="ALCOHOL DEHYDROGENASE"/>
    <property type="match status" value="1"/>
</dbReference>
<evidence type="ECO:0000256" key="2">
    <source>
        <dbReference type="ARBA" id="ARBA00023002"/>
    </source>
</evidence>
<organism evidence="4 5">
    <name type="scientific">Marinifilum breve</name>
    <dbReference type="NCBI Taxonomy" id="2184082"/>
    <lineage>
        <taxon>Bacteria</taxon>
        <taxon>Pseudomonadati</taxon>
        <taxon>Bacteroidota</taxon>
        <taxon>Bacteroidia</taxon>
        <taxon>Marinilabiliales</taxon>
        <taxon>Marinifilaceae</taxon>
    </lineage>
</organism>
<keyword evidence="2" id="KW-0560">Oxidoreductase</keyword>
<dbReference type="OrthoDB" id="9775296at2"/>
<proteinExistence type="inferred from homology"/>
<evidence type="ECO:0000313" key="5">
    <source>
        <dbReference type="Proteomes" id="UP000248079"/>
    </source>
</evidence>
<dbReference type="InterPro" id="IPR036291">
    <property type="entry name" value="NAD(P)-bd_dom_sf"/>
</dbReference>
<dbReference type="RefSeq" id="WP_110360393.1">
    <property type="nucleotide sequence ID" value="NZ_QFLI01000003.1"/>
</dbReference>
<dbReference type="Pfam" id="PF00106">
    <property type="entry name" value="adh_short"/>
    <property type="match status" value="1"/>
</dbReference>
<protein>
    <submittedName>
        <fullName evidence="4">NAD(P)-dependent oxidoreductase</fullName>
    </submittedName>
</protein>
<reference evidence="4 5" key="1">
    <citation type="submission" date="2018-05" db="EMBL/GenBank/DDBJ databases">
        <title>Marinifilum breve JC075T sp. nov., a marine bacterium isolated from Yongle Blue Hole in the South China Sea.</title>
        <authorList>
            <person name="Fu T."/>
        </authorList>
    </citation>
    <scope>NUCLEOTIDE SEQUENCE [LARGE SCALE GENOMIC DNA]</scope>
    <source>
        <strain evidence="4 5">JC075</strain>
    </source>
</reference>
<dbReference type="Proteomes" id="UP000248079">
    <property type="component" value="Unassembled WGS sequence"/>
</dbReference>
<accession>A0A2V4AC43</accession>
<dbReference type="PANTHER" id="PTHR42901:SF1">
    <property type="entry name" value="ALCOHOL DEHYDROGENASE"/>
    <property type="match status" value="1"/>
</dbReference>
<dbReference type="PROSITE" id="PS00061">
    <property type="entry name" value="ADH_SHORT"/>
    <property type="match status" value="1"/>
</dbReference>
<dbReference type="FunFam" id="3.40.50.720:FF:000047">
    <property type="entry name" value="NADP-dependent L-serine/L-allo-threonine dehydrogenase"/>
    <property type="match status" value="1"/>
</dbReference>
<gene>
    <name evidence="4" type="ORF">DF185_08890</name>
</gene>
<dbReference type="PRINTS" id="PR00081">
    <property type="entry name" value="GDHRDH"/>
</dbReference>
<evidence type="ECO:0000256" key="3">
    <source>
        <dbReference type="RuleBase" id="RU000363"/>
    </source>
</evidence>
<comment type="similarity">
    <text evidence="1 3">Belongs to the short-chain dehydrogenases/reductases (SDR) family.</text>
</comment>
<evidence type="ECO:0000256" key="1">
    <source>
        <dbReference type="ARBA" id="ARBA00006484"/>
    </source>
</evidence>
<dbReference type="Gene3D" id="3.40.50.720">
    <property type="entry name" value="NAD(P)-binding Rossmann-like Domain"/>
    <property type="match status" value="1"/>
</dbReference>
<sequence>MTKIAFITGATAGIGEACAKKMAKVGYDLIISGRREENLIRLKEEILKEHQCNIYKLVLDVRQQEEVFEKINSLPEEWKKIDLLVNNAGLAVGVSAIQDGIVDDWERMIDTNIKGLLYITRAVSPLMIERKQGHIINVTSIAGKEVYPGGNVYCATKHAADALTKGMRIDMLPHNIKVSSVAPGMVETEFSIVRFKGNKDKADQVYNGFTPLYAEDIAETVEFIATRPAHVNINDILIMPTAQASARDVVRN</sequence>
<dbReference type="PRINTS" id="PR00080">
    <property type="entry name" value="SDRFAMILY"/>
</dbReference>
<keyword evidence="5" id="KW-1185">Reference proteome</keyword>
<dbReference type="SUPFAM" id="SSF51735">
    <property type="entry name" value="NAD(P)-binding Rossmann-fold domains"/>
    <property type="match status" value="1"/>
</dbReference>
<comment type="caution">
    <text evidence="4">The sequence shown here is derived from an EMBL/GenBank/DDBJ whole genome shotgun (WGS) entry which is preliminary data.</text>
</comment>
<dbReference type="AlphaFoldDB" id="A0A2V4AC43"/>
<dbReference type="InterPro" id="IPR020904">
    <property type="entry name" value="Sc_DH/Rdtase_CS"/>
</dbReference>
<dbReference type="GO" id="GO:0016616">
    <property type="term" value="F:oxidoreductase activity, acting on the CH-OH group of donors, NAD or NADP as acceptor"/>
    <property type="evidence" value="ECO:0007669"/>
    <property type="project" value="UniProtKB-ARBA"/>
</dbReference>
<name>A0A2V4AC43_9BACT</name>